<evidence type="ECO:0000313" key="3">
    <source>
        <dbReference type="EMBL" id="VED34878.1"/>
    </source>
</evidence>
<dbReference type="Proteomes" id="UP000277930">
    <property type="component" value="Chromosome 1"/>
</dbReference>
<dbReference type="EMBL" id="LR134238">
    <property type="protein sequence ID" value="VED14937.1"/>
    <property type="molecule type" value="Genomic_DNA"/>
</dbReference>
<evidence type="ECO:0000313" key="2">
    <source>
        <dbReference type="EMBL" id="VED14937.1"/>
    </source>
</evidence>
<reference evidence="4 5" key="1">
    <citation type="submission" date="2018-12" db="EMBL/GenBank/DDBJ databases">
        <authorList>
            <consortium name="Pathogen Informatics"/>
        </authorList>
    </citation>
    <scope>NUCLEOTIDE SEQUENCE [LARGE SCALE GENOMIC DNA]</scope>
    <source>
        <strain evidence="2 4">NCTC9044</strain>
        <strain evidence="3 5">NCTC9702</strain>
    </source>
</reference>
<evidence type="ECO:0000313" key="4">
    <source>
        <dbReference type="Proteomes" id="UP000271797"/>
    </source>
</evidence>
<dbReference type="SUPFAM" id="SSF52540">
    <property type="entry name" value="P-loop containing nucleoside triphosphate hydrolases"/>
    <property type="match status" value="1"/>
</dbReference>
<dbReference type="Pfam" id="PF07728">
    <property type="entry name" value="AAA_5"/>
    <property type="match status" value="1"/>
</dbReference>
<evidence type="ECO:0000313" key="5">
    <source>
        <dbReference type="Proteomes" id="UP000277930"/>
    </source>
</evidence>
<evidence type="ECO:0000259" key="1">
    <source>
        <dbReference type="SMART" id="SM00382"/>
    </source>
</evidence>
<dbReference type="Gene3D" id="3.40.50.300">
    <property type="entry name" value="P-loop containing nucleotide triphosphate hydrolases"/>
    <property type="match status" value="1"/>
</dbReference>
<dbReference type="InterPro" id="IPR003593">
    <property type="entry name" value="AAA+_ATPase"/>
</dbReference>
<dbReference type="GO" id="GO:0016887">
    <property type="term" value="F:ATP hydrolysis activity"/>
    <property type="evidence" value="ECO:0007669"/>
    <property type="project" value="InterPro"/>
</dbReference>
<dbReference type="PANTHER" id="PTHR42759:SF1">
    <property type="entry name" value="MAGNESIUM-CHELATASE SUBUNIT CHLD"/>
    <property type="match status" value="1"/>
</dbReference>
<name>A0A3S4JXV9_ECOLX</name>
<dbReference type="PANTHER" id="PTHR42759">
    <property type="entry name" value="MOXR FAMILY PROTEIN"/>
    <property type="match status" value="1"/>
</dbReference>
<organism evidence="2 4">
    <name type="scientific">Escherichia coli</name>
    <dbReference type="NCBI Taxonomy" id="562"/>
    <lineage>
        <taxon>Bacteria</taxon>
        <taxon>Pseudomonadati</taxon>
        <taxon>Pseudomonadota</taxon>
        <taxon>Gammaproteobacteria</taxon>
        <taxon>Enterobacterales</taxon>
        <taxon>Enterobacteriaceae</taxon>
        <taxon>Escherichia</taxon>
    </lineage>
</organism>
<dbReference type="InterPro" id="IPR050764">
    <property type="entry name" value="CbbQ/NirQ/NorQ/GpvN"/>
</dbReference>
<gene>
    <name evidence="2" type="primary">yehL_1</name>
    <name evidence="3" type="synonym">yehL_2</name>
    <name evidence="2" type="ORF">NCTC9044_05897</name>
    <name evidence="3" type="ORF">NCTC9702_02075</name>
</gene>
<sequence>MYCDLLSRYFSLKQLMRQTFIARKISFISLIHFRDEYMSPQNNHLQRPPAAVLYADELAKLKQNDNAPCPPGWQLSLPAARAFILGDEAQNISRKVVISPSAVERMLVTLATGRGLMLVGEPGTAKSLLSELLATAISGDAGLTIQGGASTTEDQIKYGWNYALLINHGPSTEALVPAPLYQGMRDGKIVRFEEITRTPLEVQDCLLGMLSDRVMTVPELTGEASQLYAREGFNIIATANTRDRGVNEMSAALKRRFDFETVFPIMDFA</sequence>
<proteinExistence type="predicted"/>
<dbReference type="EMBL" id="LR134246">
    <property type="protein sequence ID" value="VED34878.1"/>
    <property type="molecule type" value="Genomic_DNA"/>
</dbReference>
<dbReference type="AlphaFoldDB" id="A0A3S4JXV9"/>
<feature type="domain" description="AAA+ ATPase" evidence="1">
    <location>
        <begin position="112"/>
        <end position="267"/>
    </location>
</feature>
<dbReference type="InterPro" id="IPR011704">
    <property type="entry name" value="ATPase_dyneun-rel_AAA"/>
</dbReference>
<dbReference type="GO" id="GO:0005524">
    <property type="term" value="F:ATP binding"/>
    <property type="evidence" value="ECO:0007669"/>
    <property type="project" value="InterPro"/>
</dbReference>
<protein>
    <submittedName>
        <fullName evidence="2">ATPase</fullName>
    </submittedName>
</protein>
<accession>A0A3S4JXV9</accession>
<dbReference type="SMART" id="SM00382">
    <property type="entry name" value="AAA"/>
    <property type="match status" value="1"/>
</dbReference>
<dbReference type="InterPro" id="IPR027417">
    <property type="entry name" value="P-loop_NTPase"/>
</dbReference>
<dbReference type="Proteomes" id="UP000271797">
    <property type="component" value="Chromosome"/>
</dbReference>